<dbReference type="EC" id="2.3.1.30" evidence="5"/>
<dbReference type="GO" id="GO:0008652">
    <property type="term" value="P:amino acid biosynthetic process"/>
    <property type="evidence" value="ECO:0007669"/>
    <property type="project" value="UniProtKB-KW"/>
</dbReference>
<gene>
    <name evidence="5" type="primary">cysE</name>
    <name evidence="5" type="ordered locus">Cst_c02640</name>
</gene>
<evidence type="ECO:0000256" key="2">
    <source>
        <dbReference type="ARBA" id="ARBA00022605"/>
    </source>
</evidence>
<keyword evidence="2" id="KW-0028">Amino-acid biosynthesis</keyword>
<organism evidence="5 6">
    <name type="scientific">Thermoclostridium stercorarium (strain ATCC 35414 / DSM 8532 / NCIMB 11754)</name>
    <name type="common">Clostridium stercorarium</name>
    <dbReference type="NCBI Taxonomy" id="1121335"/>
    <lineage>
        <taxon>Bacteria</taxon>
        <taxon>Bacillati</taxon>
        <taxon>Bacillota</taxon>
        <taxon>Clostridia</taxon>
        <taxon>Eubacteriales</taxon>
        <taxon>Oscillospiraceae</taxon>
        <taxon>Thermoclostridium</taxon>
    </lineage>
</organism>
<dbReference type="Gene3D" id="1.10.3130.10">
    <property type="entry name" value="serine acetyltransferase, domain 1"/>
    <property type="match status" value="1"/>
</dbReference>
<sequence length="317" mass="35633">MMTENPEEIDMELNEWLNHKLPDIADQLEDFNKKYFINEKTIGFAGKEQVYQVLRKLRSALFPGVYEKYPIDEADVNIIIGNNIRSAALELKSLIERCLINECNDEEKEHGTCRKCMERANRITIHLLEQLPKIRELLHKDIEAAYRGDPAAKSREEILLSYPSIEALSVHRIAHVLYKEGVPIIPRIMSEYAHKRTGIDIHPGATIGEYFFIDHGTGVVIGETCVIGNNVKIYQGVTLGAKSFPVDEKGNLVKGIKRHPNIEDNVVIYAGATILGGDTVIGHDSIIGGNVWLTRSVPPYSRVHNAQPSPIIKNGNY</sequence>
<dbReference type="SUPFAM" id="SSF51161">
    <property type="entry name" value="Trimeric LpxA-like enzymes"/>
    <property type="match status" value="1"/>
</dbReference>
<evidence type="ECO:0000313" key="6">
    <source>
        <dbReference type="Proteomes" id="UP000011220"/>
    </source>
</evidence>
<dbReference type="AlphaFoldDB" id="L7VP17"/>
<comment type="pathway">
    <text evidence="1">Amino-acid biosynthesis; L-cysteine biosynthesis; L-cysteine from L-serine: step 1/2.</text>
</comment>
<dbReference type="KEGG" id="css:Cst_c02640"/>
<dbReference type="NCBIfam" id="NF041874">
    <property type="entry name" value="EPS_EpsC"/>
    <property type="match status" value="1"/>
</dbReference>
<dbReference type="EMBL" id="CP004044">
    <property type="protein sequence ID" value="AGC67288.1"/>
    <property type="molecule type" value="Genomic_DNA"/>
</dbReference>
<keyword evidence="3 5" id="KW-0808">Transferase</keyword>
<name>L7VP17_THES1</name>
<dbReference type="STRING" id="1121335.Cst_c02640"/>
<dbReference type="InterPro" id="IPR045304">
    <property type="entry name" value="LbH_SAT"/>
</dbReference>
<dbReference type="PANTHER" id="PTHR42811">
    <property type="entry name" value="SERINE ACETYLTRANSFERASE"/>
    <property type="match status" value="1"/>
</dbReference>
<dbReference type="InterPro" id="IPR011004">
    <property type="entry name" value="Trimer_LpxA-like_sf"/>
</dbReference>
<evidence type="ECO:0000313" key="5">
    <source>
        <dbReference type="EMBL" id="AGC67288.1"/>
    </source>
</evidence>
<dbReference type="InterPro" id="IPR042122">
    <property type="entry name" value="Ser_AcTrfase_N_sf"/>
</dbReference>
<keyword evidence="4 5" id="KW-0012">Acyltransferase</keyword>
<evidence type="ECO:0000256" key="3">
    <source>
        <dbReference type="ARBA" id="ARBA00022679"/>
    </source>
</evidence>
<protein>
    <submittedName>
        <fullName evidence="5">Serine acetyltransferase CysE</fullName>
        <ecNumber evidence="5">2.3.1.30</ecNumber>
    </submittedName>
</protein>
<proteinExistence type="predicted"/>
<dbReference type="CDD" id="cd03354">
    <property type="entry name" value="LbH_SAT"/>
    <property type="match status" value="1"/>
</dbReference>
<dbReference type="FunFam" id="2.160.10.10:FF:000015">
    <property type="entry name" value="Serine acetyltransferase, plasmid"/>
    <property type="match status" value="1"/>
</dbReference>
<dbReference type="InterPro" id="IPR053376">
    <property type="entry name" value="Serine_acetyltransferase"/>
</dbReference>
<dbReference type="PATRIC" id="fig|1121335.3.peg.252"/>
<dbReference type="Proteomes" id="UP000011220">
    <property type="component" value="Chromosome"/>
</dbReference>
<reference evidence="5 6" key="1">
    <citation type="journal article" date="2013" name="Genome Announc.">
        <title>Complete genome sequence of Clostridium stercorarium subsp. stercorarium strain DSM 8532, a thermophilic degrader of plant cell wall fibers.</title>
        <authorList>
            <person name="Poehlein A."/>
            <person name="Zverlov V.V."/>
            <person name="Daniel R."/>
            <person name="Schwarz W.H."/>
            <person name="Liebl W."/>
        </authorList>
    </citation>
    <scope>NUCLEOTIDE SEQUENCE [LARGE SCALE GENOMIC DNA]</scope>
    <source>
        <strain evidence="6">ATCC 35414 / DSM 8532 / NCIMB 11754</strain>
    </source>
</reference>
<keyword evidence="6" id="KW-1185">Reference proteome</keyword>
<dbReference type="Gene3D" id="2.160.10.10">
    <property type="entry name" value="Hexapeptide repeat proteins"/>
    <property type="match status" value="1"/>
</dbReference>
<evidence type="ECO:0000256" key="1">
    <source>
        <dbReference type="ARBA" id="ARBA00004876"/>
    </source>
</evidence>
<dbReference type="eggNOG" id="COG1045">
    <property type="taxonomic scope" value="Bacteria"/>
</dbReference>
<dbReference type="GO" id="GO:0009001">
    <property type="term" value="F:serine O-acetyltransferase activity"/>
    <property type="evidence" value="ECO:0007669"/>
    <property type="project" value="UniProtKB-EC"/>
</dbReference>
<evidence type="ECO:0000256" key="4">
    <source>
        <dbReference type="ARBA" id="ARBA00023315"/>
    </source>
</evidence>
<accession>L7VP17</accession>